<gene>
    <name evidence="5" type="ORF">C6I21_07820</name>
</gene>
<accession>A0A2P6MHP3</accession>
<dbReference type="Pfam" id="PF17934">
    <property type="entry name" value="TetR_C_26"/>
    <property type="match status" value="1"/>
</dbReference>
<evidence type="ECO:0000256" key="2">
    <source>
        <dbReference type="ARBA" id="ARBA00023125"/>
    </source>
</evidence>
<keyword evidence="6" id="KW-1185">Reference proteome</keyword>
<name>A0A2P6MHP3_ALKUR</name>
<dbReference type="InterPro" id="IPR009057">
    <property type="entry name" value="Homeodomain-like_sf"/>
</dbReference>
<dbReference type="RefSeq" id="WP_105958892.1">
    <property type="nucleotide sequence ID" value="NZ_PVNS01000006.1"/>
</dbReference>
<proteinExistence type="predicted"/>
<evidence type="ECO:0000313" key="5">
    <source>
        <dbReference type="EMBL" id="PRO65796.1"/>
    </source>
</evidence>
<sequence>MKSSTDKKQRLLQASMELIEEQAFDKTPVAQIAARAGVAKGTFYLYFPAKAAVVPEMARILLDKQLMAVKKRETGSVDALLHALVEESFSLTKENRALITYLYSGFAYEHSFETWDAIYEPYHAWIADKLRAFQASGHVVEEEAESLASLAVGVIEHSAEAQYLSRVRRQSEEEAQAAVYRFVLRAWKGAV</sequence>
<evidence type="ECO:0000259" key="4">
    <source>
        <dbReference type="PROSITE" id="PS50977"/>
    </source>
</evidence>
<dbReference type="InterPro" id="IPR036271">
    <property type="entry name" value="Tet_transcr_reg_TetR-rel_C_sf"/>
</dbReference>
<keyword evidence="2 3" id="KW-0238">DNA-binding</keyword>
<evidence type="ECO:0000256" key="1">
    <source>
        <dbReference type="ARBA" id="ARBA00022491"/>
    </source>
</evidence>
<evidence type="ECO:0000313" key="6">
    <source>
        <dbReference type="Proteomes" id="UP000243650"/>
    </source>
</evidence>
<comment type="caution">
    <text evidence="5">The sequence shown here is derived from an EMBL/GenBank/DDBJ whole genome shotgun (WGS) entry which is preliminary data.</text>
</comment>
<dbReference type="SUPFAM" id="SSF46689">
    <property type="entry name" value="Homeodomain-like"/>
    <property type="match status" value="1"/>
</dbReference>
<dbReference type="PANTHER" id="PTHR43479:SF8">
    <property type="entry name" value="TRANSCRIPTIONAL REGULATOR, TETR FAMILY"/>
    <property type="match status" value="1"/>
</dbReference>
<feature type="domain" description="HTH tetR-type" evidence="4">
    <location>
        <begin position="5"/>
        <end position="65"/>
    </location>
</feature>
<dbReference type="PANTHER" id="PTHR43479">
    <property type="entry name" value="ACREF/ENVCD OPERON REPRESSOR-RELATED"/>
    <property type="match status" value="1"/>
</dbReference>
<dbReference type="Pfam" id="PF00440">
    <property type="entry name" value="TetR_N"/>
    <property type="match status" value="1"/>
</dbReference>
<dbReference type="InterPro" id="IPR041603">
    <property type="entry name" value="YvdT_C"/>
</dbReference>
<dbReference type="EMBL" id="PVNS01000006">
    <property type="protein sequence ID" value="PRO65796.1"/>
    <property type="molecule type" value="Genomic_DNA"/>
</dbReference>
<dbReference type="GO" id="GO:0003677">
    <property type="term" value="F:DNA binding"/>
    <property type="evidence" value="ECO:0007669"/>
    <property type="project" value="UniProtKB-UniRule"/>
</dbReference>
<dbReference type="OrthoDB" id="9812484at2"/>
<reference evidence="5 6" key="1">
    <citation type="submission" date="2018-03" db="EMBL/GenBank/DDBJ databases">
        <title>Bacillus urumqiensis sp. nov., a moderately haloalkaliphilic bacterium isolated from a salt lake.</title>
        <authorList>
            <person name="Zhao B."/>
            <person name="Liao Z."/>
        </authorList>
    </citation>
    <scope>NUCLEOTIDE SEQUENCE [LARGE SCALE GENOMIC DNA]</scope>
    <source>
        <strain evidence="5 6">BZ-SZ-XJ18</strain>
    </source>
</reference>
<evidence type="ECO:0000256" key="3">
    <source>
        <dbReference type="PROSITE-ProRule" id="PRU00335"/>
    </source>
</evidence>
<protein>
    <submittedName>
        <fullName evidence="5">TetR family transcriptional regulator</fullName>
    </submittedName>
</protein>
<dbReference type="InterPro" id="IPR001647">
    <property type="entry name" value="HTH_TetR"/>
</dbReference>
<keyword evidence="1" id="KW-0678">Repressor</keyword>
<organism evidence="5 6">
    <name type="scientific">Alkalicoccus urumqiensis</name>
    <name type="common">Bacillus urumqiensis</name>
    <dbReference type="NCBI Taxonomy" id="1548213"/>
    <lineage>
        <taxon>Bacteria</taxon>
        <taxon>Bacillati</taxon>
        <taxon>Bacillota</taxon>
        <taxon>Bacilli</taxon>
        <taxon>Bacillales</taxon>
        <taxon>Bacillaceae</taxon>
        <taxon>Alkalicoccus</taxon>
    </lineage>
</organism>
<dbReference type="PRINTS" id="PR00455">
    <property type="entry name" value="HTHTETR"/>
</dbReference>
<dbReference type="InterPro" id="IPR050624">
    <property type="entry name" value="HTH-type_Tx_Regulator"/>
</dbReference>
<dbReference type="Gene3D" id="1.10.357.10">
    <property type="entry name" value="Tetracycline Repressor, domain 2"/>
    <property type="match status" value="1"/>
</dbReference>
<feature type="DNA-binding region" description="H-T-H motif" evidence="3">
    <location>
        <begin position="28"/>
        <end position="47"/>
    </location>
</feature>
<dbReference type="Proteomes" id="UP000243650">
    <property type="component" value="Unassembled WGS sequence"/>
</dbReference>
<dbReference type="PROSITE" id="PS50977">
    <property type="entry name" value="HTH_TETR_2"/>
    <property type="match status" value="1"/>
</dbReference>
<dbReference type="SUPFAM" id="SSF48498">
    <property type="entry name" value="Tetracyclin repressor-like, C-terminal domain"/>
    <property type="match status" value="1"/>
</dbReference>
<dbReference type="AlphaFoldDB" id="A0A2P6MHP3"/>